<dbReference type="RefSeq" id="XP_026279447.1">
    <property type="nucleotide sequence ID" value="XM_026423662.2"/>
</dbReference>
<dbReference type="InterPro" id="IPR032675">
    <property type="entry name" value="LRR_dom_sf"/>
</dbReference>
<protein>
    <submittedName>
        <fullName evidence="5">Dynein regulatory complex subunit 6 isoform X1</fullName>
    </submittedName>
</protein>
<dbReference type="InterPro" id="IPR001810">
    <property type="entry name" value="F-box_dom"/>
</dbReference>
<evidence type="ECO:0000256" key="2">
    <source>
        <dbReference type="SAM" id="MobiDB-lite"/>
    </source>
</evidence>
<dbReference type="SUPFAM" id="SSF81383">
    <property type="entry name" value="F-box domain"/>
    <property type="match status" value="1"/>
</dbReference>
<accession>A0A6J1SEJ8</accession>
<dbReference type="PANTHER" id="PTHR13318">
    <property type="entry name" value="PARTNER OF PAIRED, ISOFORM B-RELATED"/>
    <property type="match status" value="1"/>
</dbReference>
<dbReference type="InterPro" id="IPR001611">
    <property type="entry name" value="Leu-rich_rpt"/>
</dbReference>
<dbReference type="Gene3D" id="1.20.1280.50">
    <property type="match status" value="1"/>
</dbReference>
<dbReference type="InterPro" id="IPR057207">
    <property type="entry name" value="FBXL15_LRR"/>
</dbReference>
<evidence type="ECO:0000313" key="4">
    <source>
        <dbReference type="Proteomes" id="UP000504606"/>
    </source>
</evidence>
<dbReference type="Pfam" id="PF13516">
    <property type="entry name" value="LRR_6"/>
    <property type="match status" value="1"/>
</dbReference>
<feature type="domain" description="F-box" evidence="3">
    <location>
        <begin position="13"/>
        <end position="60"/>
    </location>
</feature>
<dbReference type="SMART" id="SM00256">
    <property type="entry name" value="FBOX"/>
    <property type="match status" value="1"/>
</dbReference>
<dbReference type="GO" id="GO:0031146">
    <property type="term" value="P:SCF-dependent proteasomal ubiquitin-dependent protein catabolic process"/>
    <property type="evidence" value="ECO:0007669"/>
    <property type="project" value="TreeGrafter"/>
</dbReference>
<dbReference type="GeneID" id="113207205"/>
<organism evidence="4 5">
    <name type="scientific">Frankliniella occidentalis</name>
    <name type="common">Western flower thrips</name>
    <name type="synonym">Euthrips occidentalis</name>
    <dbReference type="NCBI Taxonomy" id="133901"/>
    <lineage>
        <taxon>Eukaryota</taxon>
        <taxon>Metazoa</taxon>
        <taxon>Ecdysozoa</taxon>
        <taxon>Arthropoda</taxon>
        <taxon>Hexapoda</taxon>
        <taxon>Insecta</taxon>
        <taxon>Pterygota</taxon>
        <taxon>Neoptera</taxon>
        <taxon>Paraneoptera</taxon>
        <taxon>Thysanoptera</taxon>
        <taxon>Terebrantia</taxon>
        <taxon>Thripoidea</taxon>
        <taxon>Thripidae</taxon>
        <taxon>Frankliniella</taxon>
    </lineage>
</organism>
<dbReference type="PROSITE" id="PS50181">
    <property type="entry name" value="FBOX"/>
    <property type="match status" value="1"/>
</dbReference>
<gene>
    <name evidence="5" type="primary">LOC113207205</name>
</gene>
<dbReference type="AlphaFoldDB" id="A0A6J1SEJ8"/>
<evidence type="ECO:0000256" key="1">
    <source>
        <dbReference type="ARBA" id="ARBA00022786"/>
    </source>
</evidence>
<feature type="region of interest" description="Disordered" evidence="2">
    <location>
        <begin position="678"/>
        <end position="697"/>
    </location>
</feature>
<name>A0A6J1SEJ8_FRAOC</name>
<dbReference type="Pfam" id="PF12937">
    <property type="entry name" value="F-box-like"/>
    <property type="match status" value="1"/>
</dbReference>
<dbReference type="Gene3D" id="3.80.10.10">
    <property type="entry name" value="Ribonuclease Inhibitor"/>
    <property type="match status" value="4"/>
</dbReference>
<dbReference type="GO" id="GO:0019005">
    <property type="term" value="C:SCF ubiquitin ligase complex"/>
    <property type="evidence" value="ECO:0007669"/>
    <property type="project" value="TreeGrafter"/>
</dbReference>
<sequence length="697" mass="78254">MIGDTSQRNEEERNPQHCLPIEVLMYIFQYLHLSDLKSARLVCRSWYEASQDPKLLFKEVVNFHWDEDNQGTPRTPVPDIVNSNREFLHFLFKEEEVRWNWPGVWHQFAPSLKSLHIFNCELRERDFINILSLCQSLETLRISGCRELLMSGGLLRDQEEIKLLQNVLVNLKEIVVSHNSYLSDALLNRLIAIAPNLQSISLEGCQISFHCGLYKKFYPNHSPEGFKTFDEKNDSEFKVMESSSILTFRNILHHITSMSLQLHTLSFSHTLIDSPGLTQLSKVADLRLKNLMLAGCEQLTNVGVVALTEHQTSLVSLDLSCCSRVTDPSLIAICRSLSGLQNLCVRRCRAISNIGVSEIQALKNLVKLDLSNCDMVTSDGILIGLCNGINYTLRQLYLSGINNMTEDTVMKLAESLPNLTHLDLGYCITAVTDAALQAIFQHQVWLQYLKLSGCNRITDVGLTGMVTHSSMASTPNLTTMNLLEESNFACGVKSRLRISLKSRAEEEIVKDAERKKAILQLFEYSIPSSSNVGYSLTRLKGLRNLNLSGCSRITDISLCHAFKFLELKSLDLTQCCQVTQSGIKALALNNPSLETLILSMCYSICNEAVEAISINLKRLKHLDLSECQKLTDASLLAIGTNCKSLRYLNMRRCDRLALCQDGLLDHIPSVILPPAAVNPEDDVSSHPPVPTIPKRKN</sequence>
<dbReference type="SUPFAM" id="SSF52047">
    <property type="entry name" value="RNI-like"/>
    <property type="match status" value="2"/>
</dbReference>
<evidence type="ECO:0000313" key="5">
    <source>
        <dbReference type="RefSeq" id="XP_026279447.1"/>
    </source>
</evidence>
<evidence type="ECO:0000259" key="3">
    <source>
        <dbReference type="PROSITE" id="PS50181"/>
    </source>
</evidence>
<keyword evidence="1" id="KW-0833">Ubl conjugation pathway</keyword>
<keyword evidence="4" id="KW-1185">Reference proteome</keyword>
<dbReference type="Pfam" id="PF25372">
    <property type="entry name" value="DUF7885"/>
    <property type="match status" value="2"/>
</dbReference>
<dbReference type="SMART" id="SM00367">
    <property type="entry name" value="LRR_CC"/>
    <property type="match status" value="15"/>
</dbReference>
<dbReference type="InterPro" id="IPR006553">
    <property type="entry name" value="Leu-rich_rpt_Cys-con_subtyp"/>
</dbReference>
<dbReference type="InterPro" id="IPR036047">
    <property type="entry name" value="F-box-like_dom_sf"/>
</dbReference>
<dbReference type="KEGG" id="foc:113207205"/>
<dbReference type="Proteomes" id="UP000504606">
    <property type="component" value="Unplaced"/>
</dbReference>
<dbReference type="OrthoDB" id="27842at2759"/>
<reference evidence="5" key="1">
    <citation type="submission" date="2025-08" db="UniProtKB">
        <authorList>
            <consortium name="RefSeq"/>
        </authorList>
    </citation>
    <scope>IDENTIFICATION</scope>
    <source>
        <tissue evidence="5">Whole organism</tissue>
    </source>
</reference>
<proteinExistence type="predicted"/>